<evidence type="ECO:0000256" key="1">
    <source>
        <dbReference type="SAM" id="SignalP"/>
    </source>
</evidence>
<dbReference type="AlphaFoldDB" id="A0A919NJS1"/>
<proteinExistence type="predicted"/>
<name>A0A919NJS1_9ACTN</name>
<organism evidence="2 3">
    <name type="scientific">Paractinoplanes tereljensis</name>
    <dbReference type="NCBI Taxonomy" id="571912"/>
    <lineage>
        <taxon>Bacteria</taxon>
        <taxon>Bacillati</taxon>
        <taxon>Actinomycetota</taxon>
        <taxon>Actinomycetes</taxon>
        <taxon>Micromonosporales</taxon>
        <taxon>Micromonosporaceae</taxon>
        <taxon>Paractinoplanes</taxon>
    </lineage>
</organism>
<evidence type="ECO:0008006" key="4">
    <source>
        <dbReference type="Google" id="ProtNLM"/>
    </source>
</evidence>
<keyword evidence="3" id="KW-1185">Reference proteome</keyword>
<evidence type="ECO:0000313" key="3">
    <source>
        <dbReference type="Proteomes" id="UP000623608"/>
    </source>
</evidence>
<dbReference type="RefSeq" id="WP_203801803.1">
    <property type="nucleotide sequence ID" value="NZ_BOMY01000012.1"/>
</dbReference>
<dbReference type="EMBL" id="BOMY01000012">
    <property type="protein sequence ID" value="GIF18972.1"/>
    <property type="molecule type" value="Genomic_DNA"/>
</dbReference>
<comment type="caution">
    <text evidence="2">The sequence shown here is derived from an EMBL/GenBank/DDBJ whole genome shotgun (WGS) entry which is preliminary data.</text>
</comment>
<feature type="signal peptide" evidence="1">
    <location>
        <begin position="1"/>
        <end position="22"/>
    </location>
</feature>
<evidence type="ECO:0000313" key="2">
    <source>
        <dbReference type="EMBL" id="GIF18972.1"/>
    </source>
</evidence>
<gene>
    <name evidence="2" type="ORF">Ate02nite_17020</name>
</gene>
<dbReference type="PROSITE" id="PS51257">
    <property type="entry name" value="PROKAR_LIPOPROTEIN"/>
    <property type="match status" value="1"/>
</dbReference>
<reference evidence="2" key="1">
    <citation type="submission" date="2021-01" db="EMBL/GenBank/DDBJ databases">
        <title>Whole genome shotgun sequence of Actinoplanes tereljensis NBRC 105297.</title>
        <authorList>
            <person name="Komaki H."/>
            <person name="Tamura T."/>
        </authorList>
    </citation>
    <scope>NUCLEOTIDE SEQUENCE</scope>
    <source>
        <strain evidence="2">NBRC 105297</strain>
    </source>
</reference>
<keyword evidence="1" id="KW-0732">Signal</keyword>
<protein>
    <recommendedName>
        <fullName evidence="4">Adhesin domain-containing protein</fullName>
    </recommendedName>
</protein>
<sequence length="241" mass="24854">MHLRPLLSLVLIVSLTGCTDVAAVNDTRADQQEFALSGRRLVIDNNGGSLRLIAGSGPAVEVRRELTGKATVEGNASWSLTDDTLRLGVTCSGFVPDCGGLHIVSVPPGIAVEVTSDGPVRAVQLADALTATVSDAWLKVEDPAGPLRLEADLDIDVSGARSTDVTASSREHAVHLTFAVPPTRVEARAAGSVQVLLPAGPETYRVSAAPGRSALKTDPASTRLVKATAGDGHTASVRKAA</sequence>
<dbReference type="Proteomes" id="UP000623608">
    <property type="component" value="Unassembled WGS sequence"/>
</dbReference>
<feature type="chain" id="PRO_5037641991" description="Adhesin domain-containing protein" evidence="1">
    <location>
        <begin position="23"/>
        <end position="241"/>
    </location>
</feature>
<accession>A0A919NJS1</accession>